<dbReference type="SUPFAM" id="SSF53474">
    <property type="entry name" value="alpha/beta-Hydrolases"/>
    <property type="match status" value="1"/>
</dbReference>
<dbReference type="PANTHER" id="PTHR48081">
    <property type="entry name" value="AB HYDROLASE SUPERFAMILY PROTEIN C4A8.06C"/>
    <property type="match status" value="1"/>
</dbReference>
<dbReference type="AlphaFoldDB" id="A9LGZ4"/>
<dbReference type="InterPro" id="IPR049492">
    <property type="entry name" value="BD-FAE-like_dom"/>
</dbReference>
<feature type="domain" description="BD-FAE-like" evidence="2">
    <location>
        <begin position="103"/>
        <end position="268"/>
    </location>
</feature>
<evidence type="ECO:0000259" key="2">
    <source>
        <dbReference type="Pfam" id="PF20434"/>
    </source>
</evidence>
<dbReference type="Gene3D" id="3.40.50.1820">
    <property type="entry name" value="alpha/beta hydrolase"/>
    <property type="match status" value="1"/>
</dbReference>
<protein>
    <submittedName>
        <fullName evidence="3">Lipase/esterase</fullName>
        <ecNumber evidence="3">3.1.1.-</ecNumber>
    </submittedName>
</protein>
<dbReference type="Pfam" id="PF20434">
    <property type="entry name" value="BD-FAE"/>
    <property type="match status" value="1"/>
</dbReference>
<dbReference type="GO" id="GO:0016787">
    <property type="term" value="F:hydrolase activity"/>
    <property type="evidence" value="ECO:0007669"/>
    <property type="project" value="UniProtKB-KW"/>
</dbReference>
<reference evidence="3" key="1">
    <citation type="journal article" date="2007" name="ISME J.">
        <title>Fosmids of novel marine Planctomycetes from the Namibian and Oregon coast upwelling systems and their cross-comparison with planctomycete genomes.</title>
        <authorList>
            <person name="Woebken D."/>
            <person name="Teeling H."/>
            <person name="Wecker P."/>
            <person name="Dumitriu A."/>
            <person name="Kostadinov I."/>
            <person name="DeLong E.F."/>
            <person name="Amann R."/>
            <person name="Gloeckner F.O."/>
        </authorList>
    </citation>
    <scope>NUCLEOTIDE SEQUENCE</scope>
</reference>
<evidence type="ECO:0000313" key="3">
    <source>
        <dbReference type="EMBL" id="ABX10665.1"/>
    </source>
</evidence>
<sequence>MFSNSVVAAVKRDSVVAAVKRDSVVAAGKRDVNLFERKPMRYEVLIVAISCWFLVTPGLASCQDFAGSSIAISSQADGYQTKIGVLYRRGDDLTDYMKKNCRLDVYYPSQAKDFPTVVWFHGGGLTSGKREIPKELLSQGVAVVAVDYRLYPQVKSPEYIRDAAAAVAWTFENIGSLGGNDKKIFVSGHSAGGYLTYMVGMDKRWLKEFQIDANRIAGLIPYSGHTITHFTVRAQRGINKKVPVVDDLAPLYHVRKEASPMLIITGDRELELLGRYEESAYFWRMMKVVGHQQVEIFELDGYNHGQMAKPAHPLLLKFVKRISSQIK</sequence>
<dbReference type="PANTHER" id="PTHR48081:SF9">
    <property type="entry name" value="CARBOXYLESTERASE"/>
    <property type="match status" value="1"/>
</dbReference>
<name>A9LGZ4_9BACT</name>
<dbReference type="EC" id="3.1.1.-" evidence="3"/>
<keyword evidence="1 3" id="KW-0378">Hydrolase</keyword>
<dbReference type="InterPro" id="IPR050300">
    <property type="entry name" value="GDXG_lipolytic_enzyme"/>
</dbReference>
<evidence type="ECO:0000256" key="1">
    <source>
        <dbReference type="ARBA" id="ARBA00022801"/>
    </source>
</evidence>
<dbReference type="InterPro" id="IPR029058">
    <property type="entry name" value="AB_hydrolase_fold"/>
</dbReference>
<organism evidence="3">
    <name type="scientific">uncultured planctomycete 6FN</name>
    <dbReference type="NCBI Taxonomy" id="455068"/>
    <lineage>
        <taxon>Bacteria</taxon>
        <taxon>Pseudomonadati</taxon>
        <taxon>Planctomycetota</taxon>
        <taxon>Planctomycetia</taxon>
        <taxon>Planctomycetales</taxon>
        <taxon>environmental samples</taxon>
    </lineage>
</organism>
<accession>A9LGZ4</accession>
<gene>
    <name evidence="3" type="ORF">6FN_15</name>
</gene>
<proteinExistence type="predicted"/>
<dbReference type="EMBL" id="EF591887">
    <property type="protein sequence ID" value="ABX10665.1"/>
    <property type="molecule type" value="Genomic_DNA"/>
</dbReference>